<dbReference type="EMBL" id="NGFN01000043">
    <property type="protein sequence ID" value="OUD03324.1"/>
    <property type="molecule type" value="Genomic_DNA"/>
</dbReference>
<comment type="caution">
    <text evidence="1">The sequence shown here is derived from an EMBL/GenBank/DDBJ whole genome shotgun (WGS) entry which is preliminary data.</text>
</comment>
<reference evidence="1 2" key="1">
    <citation type="submission" date="2017-05" db="EMBL/GenBank/DDBJ databases">
        <title>Biotechnological potential of actinobacteria isolated from South African environments.</title>
        <authorList>
            <person name="Le Roes-Hill M."/>
            <person name="Prins A."/>
            <person name="Durrell K.A."/>
        </authorList>
    </citation>
    <scope>NUCLEOTIDE SEQUENCE [LARGE SCALE GENOMIC DNA]</scope>
    <source>
        <strain evidence="1 2">HMC13</strain>
    </source>
</reference>
<dbReference type="Proteomes" id="UP000195105">
    <property type="component" value="Unassembled WGS sequence"/>
</dbReference>
<evidence type="ECO:0000313" key="1">
    <source>
        <dbReference type="EMBL" id="OUD03324.1"/>
    </source>
</evidence>
<organism evidence="1 2">
    <name type="scientific">Streptomyces swartbergensis</name>
    <dbReference type="NCBI Taxonomy" id="487165"/>
    <lineage>
        <taxon>Bacteria</taxon>
        <taxon>Bacillati</taxon>
        <taxon>Actinomycetota</taxon>
        <taxon>Actinomycetes</taxon>
        <taxon>Kitasatosporales</taxon>
        <taxon>Streptomycetaceae</taxon>
        <taxon>Streptomyces</taxon>
    </lineage>
</organism>
<keyword evidence="2" id="KW-1185">Reference proteome</keyword>
<name>A0A243S6W5_9ACTN</name>
<gene>
    <name evidence="1" type="ORF">CA983_09960</name>
</gene>
<dbReference type="InterPro" id="IPR054202">
    <property type="entry name" value="DUF6907"/>
</dbReference>
<proteinExistence type="predicted"/>
<evidence type="ECO:0000313" key="2">
    <source>
        <dbReference type="Proteomes" id="UP000195105"/>
    </source>
</evidence>
<dbReference type="Pfam" id="PF21848">
    <property type="entry name" value="DUF6907"/>
    <property type="match status" value="1"/>
</dbReference>
<protein>
    <submittedName>
        <fullName evidence="1">Uncharacterized protein</fullName>
    </submittedName>
</protein>
<accession>A0A243S6W5</accession>
<sequence length="130" mass="13967">MPAAIGRSTGTPQIVGIYCPNYCVEDHVADRQVAVEDIAHSSETAHTGIKSFVSGRLALELYATIKSDPASDDPRLREAHIVLDDASDDAHLTVDEAEETVGQLLGLAADLQRLIRTARLHNQHTAEVAA</sequence>
<dbReference type="AlphaFoldDB" id="A0A243S6W5"/>